<protein>
    <submittedName>
        <fullName evidence="2">S-layer domain-like protein</fullName>
    </submittedName>
</protein>
<keyword evidence="1" id="KW-0812">Transmembrane</keyword>
<feature type="transmembrane region" description="Helical" evidence="1">
    <location>
        <begin position="599"/>
        <end position="617"/>
    </location>
</feature>
<organism evidence="2 3">
    <name type="scientific">Nanobdella aerobiophila</name>
    <dbReference type="NCBI Taxonomy" id="2586965"/>
    <lineage>
        <taxon>Archaea</taxon>
        <taxon>Nanobdellota</taxon>
        <taxon>Nanobdellia</taxon>
        <taxon>Nanobdellales</taxon>
        <taxon>Nanobdellaceae</taxon>
        <taxon>Nanobdella</taxon>
    </lineage>
</organism>
<dbReference type="RefSeq" id="WP_258393158.1">
    <property type="nucleotide sequence ID" value="NZ_AP019769.1"/>
</dbReference>
<dbReference type="GeneID" id="74568648"/>
<name>A0A915WS09_9ARCH</name>
<dbReference type="SMR" id="A0A915WS09"/>
<evidence type="ECO:0000313" key="2">
    <source>
        <dbReference type="EMBL" id="BBL45849.1"/>
    </source>
</evidence>
<keyword evidence="3" id="KW-1185">Reference proteome</keyword>
<accession>A0A915WS09</accession>
<sequence>MNNRLVTTLKKLSFVLGALGIVGLAVYSQEIIIEPQTQTLLANSMNNMTFIVKLLGVNQVPVESYLYFDIFAPNGQLVYQYYEPVTVGTGLNIYDISVNPLQLQQLVQEYSNGYNNFTVEANVSLIYSNGVEDIATGQESYNITFVPYNFTLSMVNLPEVISSVQASENGLNIQSVSYLQNIGTNIQSATLTLTLYGQDGSIVYQTQEDVQLQPGENLLTINVPNYDLQNIYGQLYAEEQLTVVLDNGQVLNQVAEQSFYISNNENGENLQVLSISPNFNSLQSLGNSIYDINLLLQNSGYQTVNATVQLLLYNEYGYLEYNLMNSQDVQPGQQSEITLPLNTEELSPGYYNIILYLYQNGVVVNQYNYTVAIDQNSINPVNVISVEPNTYNILPGSYVQLQIQLQDSLPMEVQVTPMIQSEELNINQQLSTITLSPNQVEQLPVVIYIPNNLQAGYYPLNIVFLYNGAQEVYPYNIYVNGSVPVYTPISASLEAYQPLSVGQNTTIDLILTANTTSIYNLIIQSYAVGGKVYPKEENVQIGGTYSETIPLNVTAESGNVTVYVDVINANNGEILYSLNQTYTSTGEQLITPTYNLESIVFWILVAVAIIIIAAVLLESRGRGGNKKEKIEE</sequence>
<dbReference type="KEGG" id="naer:MJ1_0707"/>
<dbReference type="EMBL" id="AP019769">
    <property type="protein sequence ID" value="BBL45849.1"/>
    <property type="molecule type" value="Genomic_DNA"/>
</dbReference>
<keyword evidence="1" id="KW-0472">Membrane</keyword>
<reference evidence="3" key="1">
    <citation type="journal article" date="2022" name="Int. J. Syst. Evol. Microbiol.">
        <title>Nanobdella aerobiophila gen. nov., sp. nov., a thermoacidophilic, obligate ectosymbiotic archaeon, and proposal of Nanobdellaceae fam. nov., Nanobdellales ord. nov. and Nanobdellia class. nov.</title>
        <authorList>
            <person name="Kato S."/>
            <person name="Ogasawara A."/>
            <person name="Itoh T."/>
            <person name="Sakai H.D."/>
            <person name="Shimizu M."/>
            <person name="Yuki M."/>
            <person name="Kaneko M."/>
            <person name="Takashina T."/>
            <person name="Ohkuma M."/>
        </authorList>
    </citation>
    <scope>NUCLEOTIDE SEQUENCE [LARGE SCALE GENOMIC DNA]</scope>
    <source>
        <strain evidence="3">MJ1</strain>
    </source>
</reference>
<evidence type="ECO:0000313" key="3">
    <source>
        <dbReference type="Proteomes" id="UP001055553"/>
    </source>
</evidence>
<keyword evidence="1" id="KW-1133">Transmembrane helix</keyword>
<proteinExistence type="predicted"/>
<dbReference type="Proteomes" id="UP001055553">
    <property type="component" value="Chromosome"/>
</dbReference>
<gene>
    <name evidence="2" type="ORF">MJ1_0707</name>
</gene>
<evidence type="ECO:0000256" key="1">
    <source>
        <dbReference type="SAM" id="Phobius"/>
    </source>
</evidence>
<dbReference type="AlphaFoldDB" id="A0A915WS09"/>